<keyword evidence="8" id="KW-0378">Hydrolase</keyword>
<comment type="caution">
    <text evidence="15">The sequence shown here is derived from an EMBL/GenBank/DDBJ whole genome shotgun (WGS) entry which is preliminary data.</text>
</comment>
<dbReference type="GO" id="GO:0005886">
    <property type="term" value="C:plasma membrane"/>
    <property type="evidence" value="ECO:0007669"/>
    <property type="project" value="UniProtKB-SubCell"/>
</dbReference>
<keyword evidence="11 15" id="KW-0482">Metalloprotease</keyword>
<evidence type="ECO:0000256" key="13">
    <source>
        <dbReference type="SAM" id="Phobius"/>
    </source>
</evidence>
<keyword evidence="4" id="KW-1003">Cell membrane</keyword>
<organism evidence="15">
    <name type="scientific">hydrocarbon metagenome</name>
    <dbReference type="NCBI Taxonomy" id="938273"/>
    <lineage>
        <taxon>unclassified sequences</taxon>
        <taxon>metagenomes</taxon>
        <taxon>ecological metagenomes</taxon>
    </lineage>
</organism>
<comment type="cofactor">
    <cofactor evidence="1">
        <name>Zn(2+)</name>
        <dbReference type="ChEBI" id="CHEBI:29105"/>
    </cofactor>
</comment>
<sequence>MLAAMPMSFEIASYVREIALLAVPLLVAVTFHEVAHGYVAYLLGDPTAKAAGRLTLNPIKHLDPLGVLAFLLTRMIGWAKPVPVDPRYFKDPARGMILVSAAGPATNFLLAVIFSVLFRLVGGMAVAAEQGSVAALIFEPLAYMCLAGVTVNLAIGLFNLLPIPPLDGSRIVAGLLPPRAAYAYLRYERYGFFVVILLALTGILGRILFPAIIFLRGLIL</sequence>
<dbReference type="AlphaFoldDB" id="A0A0W8G396"/>
<dbReference type="GO" id="GO:0006508">
    <property type="term" value="P:proteolysis"/>
    <property type="evidence" value="ECO:0007669"/>
    <property type="project" value="UniProtKB-KW"/>
</dbReference>
<keyword evidence="6 13" id="KW-0812">Transmembrane</keyword>
<reference evidence="15" key="1">
    <citation type="journal article" date="2015" name="Proc. Natl. Acad. Sci. U.S.A.">
        <title>Networks of energetic and metabolic interactions define dynamics in microbial communities.</title>
        <authorList>
            <person name="Embree M."/>
            <person name="Liu J.K."/>
            <person name="Al-Bassam M.M."/>
            <person name="Zengler K."/>
        </authorList>
    </citation>
    <scope>NUCLEOTIDE SEQUENCE</scope>
</reference>
<dbReference type="InterPro" id="IPR052348">
    <property type="entry name" value="Metallopeptidase_M50B"/>
</dbReference>
<evidence type="ECO:0000256" key="3">
    <source>
        <dbReference type="ARBA" id="ARBA00007931"/>
    </source>
</evidence>
<dbReference type="GO" id="GO:0008237">
    <property type="term" value="F:metallopeptidase activity"/>
    <property type="evidence" value="ECO:0007669"/>
    <property type="project" value="UniProtKB-KW"/>
</dbReference>
<dbReference type="EMBL" id="LNQE01000304">
    <property type="protein sequence ID" value="KUG27640.1"/>
    <property type="molecule type" value="Genomic_DNA"/>
</dbReference>
<dbReference type="PANTHER" id="PTHR35864">
    <property type="entry name" value="ZINC METALLOPROTEASE MJ0611-RELATED"/>
    <property type="match status" value="1"/>
</dbReference>
<evidence type="ECO:0000256" key="5">
    <source>
        <dbReference type="ARBA" id="ARBA00022670"/>
    </source>
</evidence>
<evidence type="ECO:0000313" key="15">
    <source>
        <dbReference type="EMBL" id="KUG27640.1"/>
    </source>
</evidence>
<gene>
    <name evidence="15" type="ORF">ASZ90_002498</name>
</gene>
<keyword evidence="9" id="KW-0862">Zinc</keyword>
<dbReference type="PANTHER" id="PTHR35864:SF1">
    <property type="entry name" value="ZINC METALLOPROTEASE YWHC-RELATED"/>
    <property type="match status" value="1"/>
</dbReference>
<evidence type="ECO:0000256" key="12">
    <source>
        <dbReference type="ARBA" id="ARBA00023136"/>
    </source>
</evidence>
<feature type="domain" description="Peptidase M50" evidence="14">
    <location>
        <begin position="22"/>
        <end position="199"/>
    </location>
</feature>
<feature type="transmembrane region" description="Helical" evidence="13">
    <location>
        <begin position="190"/>
        <end position="215"/>
    </location>
</feature>
<evidence type="ECO:0000256" key="4">
    <source>
        <dbReference type="ARBA" id="ARBA00022475"/>
    </source>
</evidence>
<comment type="subcellular location">
    <subcellularLocation>
        <location evidence="2">Cell membrane</location>
        <topology evidence="2">Multi-pass membrane protein</topology>
    </subcellularLocation>
</comment>
<comment type="similarity">
    <text evidence="3">Belongs to the peptidase M50B family.</text>
</comment>
<dbReference type="CDD" id="cd06158">
    <property type="entry name" value="S2P-M50_like_1"/>
    <property type="match status" value="1"/>
</dbReference>
<accession>A0A0W8G396</accession>
<dbReference type="Pfam" id="PF02163">
    <property type="entry name" value="Peptidase_M50"/>
    <property type="match status" value="1"/>
</dbReference>
<proteinExistence type="inferred from homology"/>
<evidence type="ECO:0000256" key="8">
    <source>
        <dbReference type="ARBA" id="ARBA00022801"/>
    </source>
</evidence>
<evidence type="ECO:0000256" key="10">
    <source>
        <dbReference type="ARBA" id="ARBA00022989"/>
    </source>
</evidence>
<evidence type="ECO:0000256" key="9">
    <source>
        <dbReference type="ARBA" id="ARBA00022833"/>
    </source>
</evidence>
<dbReference type="GO" id="GO:0046872">
    <property type="term" value="F:metal ion binding"/>
    <property type="evidence" value="ECO:0007669"/>
    <property type="project" value="UniProtKB-KW"/>
</dbReference>
<protein>
    <submittedName>
        <fullName evidence="15">Membrane metalloprotease</fullName>
    </submittedName>
</protein>
<evidence type="ECO:0000256" key="7">
    <source>
        <dbReference type="ARBA" id="ARBA00022723"/>
    </source>
</evidence>
<evidence type="ECO:0000256" key="6">
    <source>
        <dbReference type="ARBA" id="ARBA00022692"/>
    </source>
</evidence>
<evidence type="ECO:0000256" key="2">
    <source>
        <dbReference type="ARBA" id="ARBA00004651"/>
    </source>
</evidence>
<dbReference type="InterPro" id="IPR044537">
    <property type="entry name" value="Rip2-like"/>
</dbReference>
<feature type="transmembrane region" description="Helical" evidence="13">
    <location>
        <begin position="97"/>
        <end position="121"/>
    </location>
</feature>
<keyword evidence="5 15" id="KW-0645">Protease</keyword>
<feature type="transmembrane region" description="Helical" evidence="13">
    <location>
        <begin position="141"/>
        <end position="161"/>
    </location>
</feature>
<evidence type="ECO:0000256" key="1">
    <source>
        <dbReference type="ARBA" id="ARBA00001947"/>
    </source>
</evidence>
<dbReference type="InterPro" id="IPR008915">
    <property type="entry name" value="Peptidase_M50"/>
</dbReference>
<keyword evidence="12 13" id="KW-0472">Membrane</keyword>
<name>A0A0W8G396_9ZZZZ</name>
<evidence type="ECO:0000259" key="14">
    <source>
        <dbReference type="Pfam" id="PF02163"/>
    </source>
</evidence>
<evidence type="ECO:0000256" key="11">
    <source>
        <dbReference type="ARBA" id="ARBA00023049"/>
    </source>
</evidence>
<keyword evidence="10 13" id="KW-1133">Transmembrane helix</keyword>
<keyword evidence="7" id="KW-0479">Metal-binding</keyword>